<keyword evidence="2" id="KW-0812">Transmembrane</keyword>
<feature type="transmembrane region" description="Helical" evidence="2">
    <location>
        <begin position="6"/>
        <end position="25"/>
    </location>
</feature>
<proteinExistence type="predicted"/>
<dbReference type="KEGG" id="fal:FRAAL2685"/>
<name>Q0RMC0_FRAAA</name>
<evidence type="ECO:0000256" key="2">
    <source>
        <dbReference type="SAM" id="Phobius"/>
    </source>
</evidence>
<keyword evidence="2" id="KW-0472">Membrane</keyword>
<dbReference type="HOGENOM" id="CLU_2861213_0_0_11"/>
<evidence type="ECO:0000313" key="4">
    <source>
        <dbReference type="Proteomes" id="UP000000657"/>
    </source>
</evidence>
<sequence length="64" mass="7061">MREYRIILVAAAVLIVITLVAVWGYRHLPPPPSHRPLVVPRSTDRPPSTPSRPAATRAGSPSRR</sequence>
<feature type="region of interest" description="Disordered" evidence="1">
    <location>
        <begin position="28"/>
        <end position="64"/>
    </location>
</feature>
<dbReference type="AlphaFoldDB" id="Q0RMC0"/>
<evidence type="ECO:0000256" key="1">
    <source>
        <dbReference type="SAM" id="MobiDB-lite"/>
    </source>
</evidence>
<gene>
    <name evidence="3" type="ordered locus">FRAAL2685</name>
</gene>
<dbReference type="Proteomes" id="UP000000657">
    <property type="component" value="Chromosome"/>
</dbReference>
<keyword evidence="4" id="KW-1185">Reference proteome</keyword>
<keyword evidence="2" id="KW-1133">Transmembrane helix</keyword>
<reference evidence="3 4" key="1">
    <citation type="journal article" date="2007" name="Genome Res.">
        <title>Genome characteristics of facultatively symbiotic Frankia sp. strains reflect host range and host plant biogeography.</title>
        <authorList>
            <person name="Normand P."/>
            <person name="Lapierre P."/>
            <person name="Tisa L.S."/>
            <person name="Gogarten J.P."/>
            <person name="Alloisio N."/>
            <person name="Bagnarol E."/>
            <person name="Bassi C.A."/>
            <person name="Berry A.M."/>
            <person name="Bickhart D.M."/>
            <person name="Choisne N."/>
            <person name="Couloux A."/>
            <person name="Cournoyer B."/>
            <person name="Cruveiller S."/>
            <person name="Daubin V."/>
            <person name="Demange N."/>
            <person name="Francino M.P."/>
            <person name="Goltsman E."/>
            <person name="Huang Y."/>
            <person name="Kopp O.R."/>
            <person name="Labarre L."/>
            <person name="Lapidus A."/>
            <person name="Lavire C."/>
            <person name="Marechal J."/>
            <person name="Martinez M."/>
            <person name="Mastronunzio J.E."/>
            <person name="Mullin B.C."/>
            <person name="Niemann J."/>
            <person name="Pujic P."/>
            <person name="Rawnsley T."/>
            <person name="Rouy Z."/>
            <person name="Schenowitz C."/>
            <person name="Sellstedt A."/>
            <person name="Tavares F."/>
            <person name="Tomkins J.P."/>
            <person name="Vallenet D."/>
            <person name="Valverde C."/>
            <person name="Wall L.G."/>
            <person name="Wang Y."/>
            <person name="Medigue C."/>
            <person name="Benson D.R."/>
        </authorList>
    </citation>
    <scope>NUCLEOTIDE SEQUENCE [LARGE SCALE GENOMIC DNA]</scope>
    <source>
        <strain evidence="4">DSM 45986 / CECT 9034 / ACN14a</strain>
    </source>
</reference>
<evidence type="ECO:0000313" key="3">
    <source>
        <dbReference type="EMBL" id="CAJ61331.1"/>
    </source>
</evidence>
<organism evidence="3 4">
    <name type="scientific">Frankia alni (strain DSM 45986 / CECT 9034 / ACN14a)</name>
    <dbReference type="NCBI Taxonomy" id="326424"/>
    <lineage>
        <taxon>Bacteria</taxon>
        <taxon>Bacillati</taxon>
        <taxon>Actinomycetota</taxon>
        <taxon>Actinomycetes</taxon>
        <taxon>Frankiales</taxon>
        <taxon>Frankiaceae</taxon>
        <taxon>Frankia</taxon>
    </lineage>
</organism>
<protein>
    <submittedName>
        <fullName evidence="3">Uncharacterized protein</fullName>
    </submittedName>
</protein>
<accession>Q0RMC0</accession>
<dbReference type="STRING" id="326424.FRAAL2685"/>
<dbReference type="EMBL" id="CT573213">
    <property type="protein sequence ID" value="CAJ61331.1"/>
    <property type="molecule type" value="Genomic_DNA"/>
</dbReference>